<organism evidence="1 2">
    <name type="scientific">Nonomuraea indica</name>
    <dbReference type="NCBI Taxonomy" id="1581193"/>
    <lineage>
        <taxon>Bacteria</taxon>
        <taxon>Bacillati</taxon>
        <taxon>Actinomycetota</taxon>
        <taxon>Actinomycetes</taxon>
        <taxon>Streptosporangiales</taxon>
        <taxon>Streptosporangiaceae</taxon>
        <taxon>Nonomuraea</taxon>
    </lineage>
</organism>
<dbReference type="RefSeq" id="WP_397025488.1">
    <property type="nucleotide sequence ID" value="NZ_JBITMB010000011.1"/>
</dbReference>
<proteinExistence type="predicted"/>
<dbReference type="Proteomes" id="UP001612928">
    <property type="component" value="Unassembled WGS sequence"/>
</dbReference>
<accession>A0ABW8AEC2</accession>
<comment type="caution">
    <text evidence="1">The sequence shown here is derived from an EMBL/GenBank/DDBJ whole genome shotgun (WGS) entry which is preliminary data.</text>
</comment>
<reference evidence="1 2" key="1">
    <citation type="submission" date="2024-10" db="EMBL/GenBank/DDBJ databases">
        <title>The Natural Products Discovery Center: Release of the First 8490 Sequenced Strains for Exploring Actinobacteria Biosynthetic Diversity.</title>
        <authorList>
            <person name="Kalkreuter E."/>
            <person name="Kautsar S.A."/>
            <person name="Yang D."/>
            <person name="Bader C.D."/>
            <person name="Teijaro C.N."/>
            <person name="Fluegel L."/>
            <person name="Davis C.M."/>
            <person name="Simpson J.R."/>
            <person name="Lauterbach L."/>
            <person name="Steele A.D."/>
            <person name="Gui C."/>
            <person name="Meng S."/>
            <person name="Li G."/>
            <person name="Viehrig K."/>
            <person name="Ye F."/>
            <person name="Su P."/>
            <person name="Kiefer A.F."/>
            <person name="Nichols A."/>
            <person name="Cepeda A.J."/>
            <person name="Yan W."/>
            <person name="Fan B."/>
            <person name="Jiang Y."/>
            <person name="Adhikari A."/>
            <person name="Zheng C.-J."/>
            <person name="Schuster L."/>
            <person name="Cowan T.M."/>
            <person name="Smanski M.J."/>
            <person name="Chevrette M.G."/>
            <person name="De Carvalho L.P.S."/>
            <person name="Shen B."/>
        </authorList>
    </citation>
    <scope>NUCLEOTIDE SEQUENCE [LARGE SCALE GENOMIC DNA]</scope>
    <source>
        <strain evidence="1 2">NPDC049503</strain>
    </source>
</reference>
<name>A0ABW8AEC2_9ACTN</name>
<sequence length="360" mass="38276">MGEVEVGGVGTGGVRVGAARRVARRWVAREGAALPGFAGAFLTGSALWAPAGTLLGPASDVDVMVVLDAAEPPVKPGKFRYDGVLLEVSYLPAARLGSAEDVLRDHHLAGAFHLPGVLADPTGRLEALHRTVSGEFAAPHWVRARTAAVLDLIRRTLDQVEPAAEAQGSAVRPEAVNAWLFGTGITAHVPLVAALRNPTVRSRYAATRELLAGHGLPHHHERLLELLGCAELGAGRVERHLGVLERAFDAAERVTAASYPFASDVSASGRPVSIGGSRDLIARGLHREAVFWLVATYARCLTKLSLAGADGSPYEDGFRDLLADLGADTPARRHRRAEEVRAALPWLRGLAEELTVRHAR</sequence>
<gene>
    <name evidence="1" type="ORF">ACIBP5_34430</name>
</gene>
<evidence type="ECO:0000313" key="1">
    <source>
        <dbReference type="EMBL" id="MFI7445095.1"/>
    </source>
</evidence>
<dbReference type="EMBL" id="JBITMB010000011">
    <property type="protein sequence ID" value="MFI7445095.1"/>
    <property type="molecule type" value="Genomic_DNA"/>
</dbReference>
<evidence type="ECO:0000313" key="2">
    <source>
        <dbReference type="Proteomes" id="UP001612928"/>
    </source>
</evidence>
<keyword evidence="2" id="KW-1185">Reference proteome</keyword>
<protein>
    <recommendedName>
        <fullName evidence="3">Nucleotidyltransferase domain-containing protein</fullName>
    </recommendedName>
</protein>
<evidence type="ECO:0008006" key="3">
    <source>
        <dbReference type="Google" id="ProtNLM"/>
    </source>
</evidence>